<dbReference type="PANTHER" id="PTHR34595:SF2">
    <property type="entry name" value="BLR2978 PROTEIN"/>
    <property type="match status" value="1"/>
</dbReference>
<feature type="compositionally biased region" description="Low complexity" evidence="1">
    <location>
        <begin position="48"/>
        <end position="65"/>
    </location>
</feature>
<evidence type="ECO:0000256" key="1">
    <source>
        <dbReference type="SAM" id="MobiDB-lite"/>
    </source>
</evidence>
<proteinExistence type="predicted"/>
<sequence>MENNNKSLFAAHALEAPADLASALAMPALAGHFDELRGSTKARPPLPQASAQSQSQSQPSAPLARIGAPSAAPVAGPDSKTSPAAAVAGIEDVDAAAEPLAQPWTTFFNFLGTDGFHDLNRRTANLRRQIRDNGVTYNVYADANGPQRPWSLDLFPLMLSPQDWSQIETGIQQRTRLLNHIMADVYGPQDLLAQGILPAALVQGHPGYLRAMHGVQPAGGIFLHIAAFDMARGPDGRWWVVSQRTQAPSGLGYLLENRLTISLLFPEAFREMKVQRLAASYKALVDGMKALSRGEDSRIVLLTPGPYNETYFEHAYLARHLGLSLVEGSDLLVRDEKLYLKTLQGLEPVHGLLKRLDDEFLDPLELRSDSTLGVPGLLQVIRAGNVLVANAPGSAFLESPALLGFLPALSEHFLGEKLSLPSLATWWCGEQAAMQDVLPQLRNCVIKPTYPGSGMESVIGQSLSQRSLDEWAGRIVRQGDDYTVQAYLPLSQTPTWQGERIVPRSAMLRVFAVPDGTGSWQVLPGGLARLAGKNENIASMQHGGSSADVWALGAMPTIPATPRPAADPVPAAHAPIINTSSRKRPVTSRSAENLFWLGRYTERAENSLRLAQLTLQSLGGEDQSSQPLLLWLSEMAVSNALVLDTVPLATQARKVFERSLIAGLADTEQTASVGFNLRALKSAASAVRERLSQEQWHVIVRAEADFFSRCEAFKSASHHGPHSLEYSSVEALRTLESTSGFLAAMTGAQTDRMVRDDGWRLLSIGRFIERLATLSAALALGFRTGAVFDAGGFNAMVALFDSTITFHAQYQQRRDIPALLDLLVLDRDNPRSLSWVIQMLEGRLAKLATSTPGDLPSLAATLPDPASWVVAQPPETPLAPAQTGTAHQPHDDLVEQLEKCQSSAFELSDNISRRYFSHAAAGSHHSLGA</sequence>
<gene>
    <name evidence="4" type="ORF">ACFQND_03545</name>
</gene>
<dbReference type="SUPFAM" id="SSF56059">
    <property type="entry name" value="Glutathione synthetase ATP-binding domain-like"/>
    <property type="match status" value="1"/>
</dbReference>
<evidence type="ECO:0000313" key="5">
    <source>
        <dbReference type="Proteomes" id="UP001596270"/>
    </source>
</evidence>
<keyword evidence="5" id="KW-1185">Reference proteome</keyword>
<comment type="caution">
    <text evidence="4">The sequence shown here is derived from an EMBL/GenBank/DDBJ whole genome shotgun (WGS) entry which is preliminary data.</text>
</comment>
<dbReference type="Gene3D" id="3.40.50.11290">
    <property type="match status" value="1"/>
</dbReference>
<reference evidence="5" key="1">
    <citation type="journal article" date="2019" name="Int. J. Syst. Evol. Microbiol.">
        <title>The Global Catalogue of Microorganisms (GCM) 10K type strain sequencing project: providing services to taxonomists for standard genome sequencing and annotation.</title>
        <authorList>
            <consortium name="The Broad Institute Genomics Platform"/>
            <consortium name="The Broad Institute Genome Sequencing Center for Infectious Disease"/>
            <person name="Wu L."/>
            <person name="Ma J."/>
        </authorList>
    </citation>
    <scope>NUCLEOTIDE SEQUENCE [LARGE SCALE GENOMIC DNA]</scope>
    <source>
        <strain evidence="5">CCUG 39402</strain>
    </source>
</reference>
<protein>
    <submittedName>
        <fullName evidence="4">Circularly permuted type 2 ATP-grasp protein</fullName>
    </submittedName>
</protein>
<dbReference type="RefSeq" id="WP_371438903.1">
    <property type="nucleotide sequence ID" value="NZ_JBHSRS010000005.1"/>
</dbReference>
<organism evidence="4 5">
    <name type="scientific">Polaromonas aquatica</name>
    <dbReference type="NCBI Taxonomy" id="332657"/>
    <lineage>
        <taxon>Bacteria</taxon>
        <taxon>Pseudomonadati</taxon>
        <taxon>Pseudomonadota</taxon>
        <taxon>Betaproteobacteria</taxon>
        <taxon>Burkholderiales</taxon>
        <taxon>Comamonadaceae</taxon>
        <taxon>Polaromonas</taxon>
    </lineage>
</organism>
<feature type="domain" description="DUF403" evidence="2">
    <location>
        <begin position="587"/>
        <end position="916"/>
    </location>
</feature>
<evidence type="ECO:0000259" key="2">
    <source>
        <dbReference type="Pfam" id="PF04168"/>
    </source>
</evidence>
<dbReference type="EMBL" id="JBHSRS010000005">
    <property type="protein sequence ID" value="MFC6280306.1"/>
    <property type="molecule type" value="Genomic_DNA"/>
</dbReference>
<feature type="domain" description="Circularly permuted ATP-grasp type 2" evidence="3">
    <location>
        <begin position="156"/>
        <end position="531"/>
    </location>
</feature>
<dbReference type="InterPro" id="IPR025841">
    <property type="entry name" value="CP_ATPgrasp_2"/>
</dbReference>
<dbReference type="Pfam" id="PF04168">
    <property type="entry name" value="Alpha-E"/>
    <property type="match status" value="1"/>
</dbReference>
<feature type="region of interest" description="Disordered" evidence="1">
    <location>
        <begin position="35"/>
        <end position="85"/>
    </location>
</feature>
<dbReference type="Pfam" id="PF14403">
    <property type="entry name" value="CP_ATPgrasp_2"/>
    <property type="match status" value="1"/>
</dbReference>
<name>A0ABW1TRU5_9BURK</name>
<accession>A0ABW1TRU5</accession>
<evidence type="ECO:0000259" key="3">
    <source>
        <dbReference type="Pfam" id="PF14403"/>
    </source>
</evidence>
<dbReference type="InterPro" id="IPR007296">
    <property type="entry name" value="DUF403"/>
</dbReference>
<dbReference type="InterPro" id="IPR051680">
    <property type="entry name" value="ATP-dep_Glu-Cys_Ligase-2"/>
</dbReference>
<dbReference type="PANTHER" id="PTHR34595">
    <property type="entry name" value="BLR5612 PROTEIN"/>
    <property type="match status" value="1"/>
</dbReference>
<dbReference type="Proteomes" id="UP001596270">
    <property type="component" value="Unassembled WGS sequence"/>
</dbReference>
<evidence type="ECO:0000313" key="4">
    <source>
        <dbReference type="EMBL" id="MFC6280306.1"/>
    </source>
</evidence>
<dbReference type="Gene3D" id="3.30.1490.270">
    <property type="match status" value="1"/>
</dbReference>